<dbReference type="PANTHER" id="PTHR48027">
    <property type="entry name" value="HETEROGENEOUS NUCLEAR RIBONUCLEOPROTEIN 87F-RELATED"/>
    <property type="match status" value="1"/>
</dbReference>
<evidence type="ECO:0000259" key="4">
    <source>
        <dbReference type="PROSITE" id="PS50102"/>
    </source>
</evidence>
<dbReference type="SMART" id="SM00360">
    <property type="entry name" value="RRM"/>
    <property type="match status" value="2"/>
</dbReference>
<feature type="compositionally biased region" description="Polar residues" evidence="3">
    <location>
        <begin position="101"/>
        <end position="111"/>
    </location>
</feature>
<feature type="region of interest" description="Disordered" evidence="3">
    <location>
        <begin position="59"/>
        <end position="78"/>
    </location>
</feature>
<dbReference type="PROSITE" id="PS50102">
    <property type="entry name" value="RRM"/>
    <property type="match status" value="2"/>
</dbReference>
<dbReference type="CDD" id="cd00590">
    <property type="entry name" value="RRM_SF"/>
    <property type="match status" value="1"/>
</dbReference>
<evidence type="ECO:0000313" key="5">
    <source>
        <dbReference type="EMBL" id="OJD30950.1"/>
    </source>
</evidence>
<dbReference type="InterPro" id="IPR035979">
    <property type="entry name" value="RBD_domain_sf"/>
</dbReference>
<dbReference type="OrthoDB" id="6730379at2759"/>
<dbReference type="GeneID" id="31017491"/>
<sequence>MLTAFLAHRYLLRRAALRAASSTSASIAVVARPRTFASLTSTSTTSAFRPHQRQWLAASQRRYNSDDADVSRPTEEAATETEEAAEEAAAGNPEVEPTNAEAESSTTSALDTASEAVSAVGAAAASAASAAFGTEPAQDDKKQFVGDNDSQTILYVGNLFYQTTEDQLRQEFSRFGNLVKTTIIRDPVGMSRGFGYVEYDSEEAASSAIMDMNQRVLDGRRMTVQFHKKREGREGRDGGRLRISRNKPNPPSKTLFIGNMSYEMSDRDLNELFRDVRNVLDVRVAIDRRTGQPRGFAHADFLDETSATKAMSMLQEKEVYGRRLRVDYTSASAGRT</sequence>
<gene>
    <name evidence="5" type="ORF">BKCO1_5400025</name>
</gene>
<feature type="region of interest" description="Disordered" evidence="3">
    <location>
        <begin position="85"/>
        <end position="113"/>
    </location>
</feature>
<reference evidence="5 6" key="1">
    <citation type="submission" date="2016-10" db="EMBL/GenBank/DDBJ databases">
        <title>Proteomics and genomics reveal pathogen-plant mechanisms compatible with a hemibiotrophic lifestyle of Diplodia corticola.</title>
        <authorList>
            <person name="Fernandes I."/>
            <person name="De Jonge R."/>
            <person name="Van De Peer Y."/>
            <person name="Devreese B."/>
            <person name="Alves A."/>
            <person name="Esteves A.C."/>
        </authorList>
    </citation>
    <scope>NUCLEOTIDE SEQUENCE [LARGE SCALE GENOMIC DNA]</scope>
    <source>
        <strain evidence="5 6">CBS 112549</strain>
    </source>
</reference>
<dbReference type="Gene3D" id="3.30.70.330">
    <property type="match status" value="2"/>
</dbReference>
<comment type="caution">
    <text evidence="5">The sequence shown here is derived from an EMBL/GenBank/DDBJ whole genome shotgun (WGS) entry which is preliminary data.</text>
</comment>
<dbReference type="AlphaFoldDB" id="A0A1J9QPU6"/>
<name>A0A1J9QPU6_9PEZI</name>
<keyword evidence="6" id="KW-1185">Reference proteome</keyword>
<evidence type="ECO:0000256" key="1">
    <source>
        <dbReference type="ARBA" id="ARBA00022884"/>
    </source>
</evidence>
<evidence type="ECO:0000256" key="3">
    <source>
        <dbReference type="SAM" id="MobiDB-lite"/>
    </source>
</evidence>
<dbReference type="EMBL" id="MNUE01000054">
    <property type="protein sequence ID" value="OJD30950.1"/>
    <property type="molecule type" value="Genomic_DNA"/>
</dbReference>
<feature type="domain" description="RRM" evidence="4">
    <location>
        <begin position="253"/>
        <end position="331"/>
    </location>
</feature>
<dbReference type="InterPro" id="IPR052462">
    <property type="entry name" value="SLIRP/GR-RBP-like"/>
</dbReference>
<evidence type="ECO:0000313" key="6">
    <source>
        <dbReference type="Proteomes" id="UP000183809"/>
    </source>
</evidence>
<dbReference type="Proteomes" id="UP000183809">
    <property type="component" value="Unassembled WGS sequence"/>
</dbReference>
<feature type="domain" description="RRM" evidence="4">
    <location>
        <begin position="152"/>
        <end position="229"/>
    </location>
</feature>
<feature type="compositionally biased region" description="Basic and acidic residues" evidence="3">
    <location>
        <begin position="63"/>
        <end position="75"/>
    </location>
</feature>
<dbReference type="STRING" id="236234.A0A1J9QPU6"/>
<dbReference type="Pfam" id="PF00076">
    <property type="entry name" value="RRM_1"/>
    <property type="match status" value="2"/>
</dbReference>
<dbReference type="SUPFAM" id="SSF54928">
    <property type="entry name" value="RNA-binding domain, RBD"/>
    <property type="match status" value="1"/>
</dbReference>
<feature type="compositionally biased region" description="Basic and acidic residues" evidence="3">
    <location>
        <begin position="231"/>
        <end position="240"/>
    </location>
</feature>
<feature type="region of interest" description="Disordered" evidence="3">
    <location>
        <begin position="229"/>
        <end position="252"/>
    </location>
</feature>
<proteinExistence type="predicted"/>
<organism evidence="5 6">
    <name type="scientific">Diplodia corticola</name>
    <dbReference type="NCBI Taxonomy" id="236234"/>
    <lineage>
        <taxon>Eukaryota</taxon>
        <taxon>Fungi</taxon>
        <taxon>Dikarya</taxon>
        <taxon>Ascomycota</taxon>
        <taxon>Pezizomycotina</taxon>
        <taxon>Dothideomycetes</taxon>
        <taxon>Dothideomycetes incertae sedis</taxon>
        <taxon>Botryosphaeriales</taxon>
        <taxon>Botryosphaeriaceae</taxon>
        <taxon>Diplodia</taxon>
    </lineage>
</organism>
<evidence type="ECO:0000256" key="2">
    <source>
        <dbReference type="PROSITE-ProRule" id="PRU00176"/>
    </source>
</evidence>
<dbReference type="InterPro" id="IPR000504">
    <property type="entry name" value="RRM_dom"/>
</dbReference>
<keyword evidence="1 2" id="KW-0694">RNA-binding</keyword>
<dbReference type="InterPro" id="IPR012677">
    <property type="entry name" value="Nucleotide-bd_a/b_plait_sf"/>
</dbReference>
<dbReference type="RefSeq" id="XP_020127210.1">
    <property type="nucleotide sequence ID" value="XM_020277230.1"/>
</dbReference>
<dbReference type="GO" id="GO:0003723">
    <property type="term" value="F:RNA binding"/>
    <property type="evidence" value="ECO:0007669"/>
    <property type="project" value="UniProtKB-UniRule"/>
</dbReference>
<accession>A0A1J9QPU6</accession>
<protein>
    <submittedName>
        <fullName evidence="5">Nucleic acid-binding protein</fullName>
    </submittedName>
</protein>